<dbReference type="GO" id="GO:0046872">
    <property type="term" value="F:metal ion binding"/>
    <property type="evidence" value="ECO:0007669"/>
    <property type="project" value="UniProtKB-KW"/>
</dbReference>
<dbReference type="GO" id="GO:0007165">
    <property type="term" value="P:signal transduction"/>
    <property type="evidence" value="ECO:0007669"/>
    <property type="project" value="UniProtKB-KW"/>
</dbReference>
<comment type="similarity">
    <text evidence="6">Belongs to the methyl-accepting chemotaxis (MCP) protein family.</text>
</comment>
<dbReference type="Gene3D" id="3.40.950.10">
    <property type="entry name" value="Fe-only Hydrogenase (Larger Subunit), Chain L, domain 3"/>
    <property type="match status" value="1"/>
</dbReference>
<protein>
    <submittedName>
        <fullName evidence="11">4Fe-4S binding protein</fullName>
    </submittedName>
</protein>
<reference evidence="11 12" key="1">
    <citation type="submission" date="2020-07" db="EMBL/GenBank/DDBJ databases">
        <title>Characterization and genome sequencing of isolate MD1, a novel member within the family Lachnospiraceae.</title>
        <authorList>
            <person name="Rettenmaier R."/>
            <person name="Di Bello L."/>
            <person name="Zinser C."/>
            <person name="Scheitz K."/>
            <person name="Liebl W."/>
            <person name="Zverlov V."/>
        </authorList>
    </citation>
    <scope>NUCLEOTIDE SEQUENCE [LARGE SCALE GENOMIC DNA]</scope>
    <source>
        <strain evidence="11 12">MD1</strain>
    </source>
</reference>
<evidence type="ECO:0000256" key="4">
    <source>
        <dbReference type="ARBA" id="ARBA00023014"/>
    </source>
</evidence>
<dbReference type="Pfam" id="PF04060">
    <property type="entry name" value="FeS"/>
    <property type="match status" value="1"/>
</dbReference>
<evidence type="ECO:0000256" key="1">
    <source>
        <dbReference type="ARBA" id="ARBA00022485"/>
    </source>
</evidence>
<evidence type="ECO:0000259" key="8">
    <source>
        <dbReference type="PROSITE" id="PS50111"/>
    </source>
</evidence>
<evidence type="ECO:0000313" key="12">
    <source>
        <dbReference type="Proteomes" id="UP000574276"/>
    </source>
</evidence>
<keyword evidence="1" id="KW-0004">4Fe-4S</keyword>
<keyword evidence="4" id="KW-0411">Iron-sulfur</keyword>
<dbReference type="InterPro" id="IPR004108">
    <property type="entry name" value="Fe_hydrogenase_lsu_C"/>
</dbReference>
<proteinExistence type="inferred from homology"/>
<dbReference type="AlphaFoldDB" id="A0A839K064"/>
<dbReference type="InterPro" id="IPR004090">
    <property type="entry name" value="Chemotax_Me-accpt_rcpt"/>
</dbReference>
<keyword evidence="3" id="KW-0408">Iron</keyword>
<evidence type="ECO:0000259" key="10">
    <source>
        <dbReference type="PROSITE" id="PS51656"/>
    </source>
</evidence>
<dbReference type="PROSITE" id="PS51656">
    <property type="entry name" value="4FE4S"/>
    <property type="match status" value="1"/>
</dbReference>
<dbReference type="SUPFAM" id="SSF53920">
    <property type="entry name" value="Fe-only hydrogenase"/>
    <property type="match status" value="1"/>
</dbReference>
<evidence type="ECO:0000259" key="9">
    <source>
        <dbReference type="PROSITE" id="PS51379"/>
    </source>
</evidence>
<sequence>MGDQSVIITNDKKCQGCNKCIGVCPVKFANEAYLDVEGKNKIRINETLCIHCGRCISVCDHEARDYVDDTQRFFSDLKDGKEIAIIAAPGFRVDHPNYKQVFGYLKSIGVSMVYDVSLGADITTWAYLRAIKNYKLSSVIAQPCPVVVNYIEKYLPQLINSLAPIHSPALCTAIYLKKYKGYQGSIAFLSPCLAKIDEFQDVNTDENIQYNITFKKLFEYMEENGIQPSAYTPHDFDNMEGGLGFLFPRPGGLKENVLAVYPDAWVKQVEGIKHLTKYFENYATRTERQDPVPLLVDALNCSSGCVDGTGTLHYADLDEVDMTLNEQKKQTSSKRKLLLKKTNLLYKNFDKNLNLADFTRKYEDKSNVVVNDTEESALENAFQQMMKTEDSDRKVNCNACGYGSCLKMADAIANNTNHVGNCIQYNQKYLSIEMDLIREREREAQKFVEEITGLRKIAEDNLNEVTSVVGEISRSVREIVTSGEDMGANAMDIVGDAGTILEKTNELENISNTIHTELDSFARAAGEIISIAEQTNLLSLNASIEAARAGEAGRGFAVVAEEVKKLADITKNVASSTQKEETEIKESIQTLFMITADLKNRVSAIGDAVTNISAAIEEITAKTMEVDETATSLIK</sequence>
<feature type="domain" description="4Fe-4S ferredoxin-type" evidence="9">
    <location>
        <begin position="4"/>
        <end position="34"/>
    </location>
</feature>
<evidence type="ECO:0000256" key="3">
    <source>
        <dbReference type="ARBA" id="ARBA00023004"/>
    </source>
</evidence>
<feature type="domain" description="4Fe-4S ferredoxin-type" evidence="9">
    <location>
        <begin position="40"/>
        <end position="69"/>
    </location>
</feature>
<dbReference type="SUPFAM" id="SSF54862">
    <property type="entry name" value="4Fe-4S ferredoxins"/>
    <property type="match status" value="1"/>
</dbReference>
<dbReference type="PANTHER" id="PTHR32089">
    <property type="entry name" value="METHYL-ACCEPTING CHEMOTAXIS PROTEIN MCPB"/>
    <property type="match status" value="1"/>
</dbReference>
<dbReference type="EMBL" id="JACEGA010000001">
    <property type="protein sequence ID" value="MBB2182828.1"/>
    <property type="molecule type" value="Genomic_DNA"/>
</dbReference>
<dbReference type="Pfam" id="PF02906">
    <property type="entry name" value="Fe_hyd_lg_C"/>
    <property type="match status" value="1"/>
</dbReference>
<keyword evidence="2" id="KW-0479">Metal-binding</keyword>
<gene>
    <name evidence="11" type="ORF">H0486_08060</name>
</gene>
<evidence type="ECO:0000256" key="6">
    <source>
        <dbReference type="ARBA" id="ARBA00029447"/>
    </source>
</evidence>
<dbReference type="SUPFAM" id="SSF58104">
    <property type="entry name" value="Methyl-accepting chemotaxis protein (MCP) signaling domain"/>
    <property type="match status" value="1"/>
</dbReference>
<dbReference type="GO" id="GO:0016020">
    <property type="term" value="C:membrane"/>
    <property type="evidence" value="ECO:0007669"/>
    <property type="project" value="InterPro"/>
</dbReference>
<dbReference type="InterPro" id="IPR004089">
    <property type="entry name" value="MCPsignal_dom"/>
</dbReference>
<dbReference type="Pfam" id="PF12838">
    <property type="entry name" value="Fer4_7"/>
    <property type="match status" value="1"/>
</dbReference>
<dbReference type="RefSeq" id="WP_228352518.1">
    <property type="nucleotide sequence ID" value="NZ_JACEGA010000001.1"/>
</dbReference>
<dbReference type="PROSITE" id="PS51379">
    <property type="entry name" value="4FE4S_FER_2"/>
    <property type="match status" value="2"/>
</dbReference>
<accession>A0A839K064</accession>
<dbReference type="GO" id="GO:0051539">
    <property type="term" value="F:4 iron, 4 sulfur cluster binding"/>
    <property type="evidence" value="ECO:0007669"/>
    <property type="project" value="UniProtKB-KW"/>
</dbReference>
<dbReference type="Gene3D" id="1.10.15.40">
    <property type="entry name" value="Electron transport complex subunit B, putative Fe-S cluster"/>
    <property type="match status" value="1"/>
</dbReference>
<feature type="domain" description="4Fe-4S" evidence="10">
    <location>
        <begin position="377"/>
        <end position="439"/>
    </location>
</feature>
<evidence type="ECO:0000313" key="11">
    <source>
        <dbReference type="EMBL" id="MBB2182828.1"/>
    </source>
</evidence>
<dbReference type="PROSITE" id="PS00198">
    <property type="entry name" value="4FE4S_FER_1"/>
    <property type="match status" value="1"/>
</dbReference>
<evidence type="ECO:0000256" key="2">
    <source>
        <dbReference type="ARBA" id="ARBA00022723"/>
    </source>
</evidence>
<evidence type="ECO:0000256" key="5">
    <source>
        <dbReference type="ARBA" id="ARBA00023224"/>
    </source>
</evidence>
<dbReference type="GO" id="GO:0006935">
    <property type="term" value="P:chemotaxis"/>
    <property type="evidence" value="ECO:0007669"/>
    <property type="project" value="InterPro"/>
</dbReference>
<dbReference type="Proteomes" id="UP000574276">
    <property type="component" value="Unassembled WGS sequence"/>
</dbReference>
<dbReference type="Pfam" id="PF00015">
    <property type="entry name" value="MCPsignal"/>
    <property type="match status" value="1"/>
</dbReference>
<dbReference type="InterPro" id="IPR017900">
    <property type="entry name" value="4Fe4S_Fe_S_CS"/>
</dbReference>
<evidence type="ECO:0000256" key="7">
    <source>
        <dbReference type="PROSITE-ProRule" id="PRU00284"/>
    </source>
</evidence>
<keyword evidence="5 7" id="KW-0807">Transducer</keyword>
<dbReference type="InterPro" id="IPR017896">
    <property type="entry name" value="4Fe4S_Fe-S-bd"/>
</dbReference>
<dbReference type="InterPro" id="IPR007202">
    <property type="entry name" value="4Fe-4S_dom"/>
</dbReference>
<comment type="caution">
    <text evidence="11">The sequence shown here is derived from an EMBL/GenBank/DDBJ whole genome shotgun (WGS) entry which is preliminary data.</text>
</comment>
<dbReference type="InterPro" id="IPR009016">
    <property type="entry name" value="Fe_hydrogenase"/>
</dbReference>
<name>A0A839K064_9FIRM</name>
<dbReference type="PANTHER" id="PTHR32089:SF112">
    <property type="entry name" value="LYSOZYME-LIKE PROTEIN-RELATED"/>
    <property type="match status" value="1"/>
</dbReference>
<dbReference type="SMART" id="SM00283">
    <property type="entry name" value="MA"/>
    <property type="match status" value="1"/>
</dbReference>
<dbReference type="GO" id="GO:0004888">
    <property type="term" value="F:transmembrane signaling receptor activity"/>
    <property type="evidence" value="ECO:0007669"/>
    <property type="project" value="InterPro"/>
</dbReference>
<organism evidence="11 12">
    <name type="scientific">Variimorphobacter saccharofermentans</name>
    <dbReference type="NCBI Taxonomy" id="2755051"/>
    <lineage>
        <taxon>Bacteria</taxon>
        <taxon>Bacillati</taxon>
        <taxon>Bacillota</taxon>
        <taxon>Clostridia</taxon>
        <taxon>Lachnospirales</taxon>
        <taxon>Lachnospiraceae</taxon>
        <taxon>Variimorphobacter</taxon>
    </lineage>
</organism>
<dbReference type="PROSITE" id="PS50111">
    <property type="entry name" value="CHEMOTAXIS_TRANSDUC_2"/>
    <property type="match status" value="1"/>
</dbReference>
<dbReference type="Gene3D" id="1.10.287.950">
    <property type="entry name" value="Methyl-accepting chemotaxis protein"/>
    <property type="match status" value="1"/>
</dbReference>
<dbReference type="Gene3D" id="3.30.70.20">
    <property type="match status" value="1"/>
</dbReference>
<keyword evidence="12" id="KW-1185">Reference proteome</keyword>
<dbReference type="PRINTS" id="PR00260">
    <property type="entry name" value="CHEMTRNSDUCR"/>
</dbReference>
<feature type="domain" description="Methyl-accepting transducer" evidence="8">
    <location>
        <begin position="433"/>
        <end position="635"/>
    </location>
</feature>